<dbReference type="Gene3D" id="4.10.60.10">
    <property type="entry name" value="Zinc finger, CCHC-type"/>
    <property type="match status" value="1"/>
</dbReference>
<proteinExistence type="predicted"/>
<feature type="domain" description="CCHC-type" evidence="2">
    <location>
        <begin position="26"/>
        <end position="40"/>
    </location>
</feature>
<name>A0A1B6FB91_9HEMI</name>
<evidence type="ECO:0000313" key="3">
    <source>
        <dbReference type="EMBL" id="JAS47391.1"/>
    </source>
</evidence>
<feature type="non-terminal residue" evidence="3">
    <location>
        <position position="140"/>
    </location>
</feature>
<protein>
    <recommendedName>
        <fullName evidence="2">CCHC-type domain-containing protein</fullName>
    </recommendedName>
</protein>
<accession>A0A1B6FB91</accession>
<dbReference type="PROSITE" id="PS50158">
    <property type="entry name" value="ZF_CCHC"/>
    <property type="match status" value="1"/>
</dbReference>
<feature type="non-terminal residue" evidence="3">
    <location>
        <position position="1"/>
    </location>
</feature>
<dbReference type="AlphaFoldDB" id="A0A1B6FB91"/>
<gene>
    <name evidence="3" type="ORF">g.48700</name>
</gene>
<organism evidence="3">
    <name type="scientific">Cuerna arida</name>
    <dbReference type="NCBI Taxonomy" id="1464854"/>
    <lineage>
        <taxon>Eukaryota</taxon>
        <taxon>Metazoa</taxon>
        <taxon>Ecdysozoa</taxon>
        <taxon>Arthropoda</taxon>
        <taxon>Hexapoda</taxon>
        <taxon>Insecta</taxon>
        <taxon>Pterygota</taxon>
        <taxon>Neoptera</taxon>
        <taxon>Paraneoptera</taxon>
        <taxon>Hemiptera</taxon>
        <taxon>Auchenorrhyncha</taxon>
        <taxon>Membracoidea</taxon>
        <taxon>Cicadellidae</taxon>
        <taxon>Cicadellinae</taxon>
        <taxon>Proconiini</taxon>
        <taxon>Cuerna</taxon>
    </lineage>
</organism>
<dbReference type="InterPro" id="IPR001878">
    <property type="entry name" value="Znf_CCHC"/>
</dbReference>
<dbReference type="GO" id="GO:0003676">
    <property type="term" value="F:nucleic acid binding"/>
    <property type="evidence" value="ECO:0007669"/>
    <property type="project" value="InterPro"/>
</dbReference>
<keyword evidence="1" id="KW-0862">Zinc</keyword>
<keyword evidence="1" id="KW-0479">Metal-binding</keyword>
<reference evidence="3" key="1">
    <citation type="submission" date="2015-11" db="EMBL/GenBank/DDBJ databases">
        <title>De novo transcriptome assembly of four potential Pierce s Disease insect vectors from Arizona vineyards.</title>
        <authorList>
            <person name="Tassone E.E."/>
        </authorList>
    </citation>
    <scope>NUCLEOTIDE SEQUENCE</scope>
</reference>
<dbReference type="InterPro" id="IPR036875">
    <property type="entry name" value="Znf_CCHC_sf"/>
</dbReference>
<sequence>LDGLCLRCGCNNYLANKCKRNRSSLKCNSCGRSGHVSKVCMQTLLQKPNKQYKNKVKNLGSEETERYEPLEVDTNYVADYHVNKVININHNTLANVNDFSKFMVPVKVGSKIKHFEIDSGSPVSIISKQELEDLHLHLNL</sequence>
<dbReference type="SUPFAM" id="SSF57756">
    <property type="entry name" value="Retrovirus zinc finger-like domains"/>
    <property type="match status" value="1"/>
</dbReference>
<dbReference type="GO" id="GO:0008270">
    <property type="term" value="F:zinc ion binding"/>
    <property type="evidence" value="ECO:0007669"/>
    <property type="project" value="UniProtKB-KW"/>
</dbReference>
<evidence type="ECO:0000259" key="2">
    <source>
        <dbReference type="PROSITE" id="PS50158"/>
    </source>
</evidence>
<evidence type="ECO:0000256" key="1">
    <source>
        <dbReference type="PROSITE-ProRule" id="PRU00047"/>
    </source>
</evidence>
<dbReference type="EMBL" id="GECZ01022378">
    <property type="protein sequence ID" value="JAS47391.1"/>
    <property type="molecule type" value="Transcribed_RNA"/>
</dbReference>
<keyword evidence="1" id="KW-0863">Zinc-finger</keyword>